<sequence length="212" mass="23445">MDDTPAYATTRRYARIRAVDYVERYVDVPRMLGYCEQCPIYGKAWSCPPFDFDPLKVWASFEWFEIDAVQIEFADEELAKQRTPTQIQAAVRRAIDREKRLAARAHRRRARQYSRSLAVSAGACELCEPCTRVQGLPCTHPDLMLHSIEALGGDVVASAEELCGLPVAWSDGARMPASVLVVTGLLSSDGPPDDGSGNPDRPRDEIAGTASE</sequence>
<gene>
    <name evidence="2" type="ORF">brsh051_13630</name>
</gene>
<keyword evidence="3" id="KW-1185">Reference proteome</keyword>
<dbReference type="Pfam" id="PF10050">
    <property type="entry name" value="DUF2284"/>
    <property type="match status" value="1"/>
</dbReference>
<organism evidence="2 3">
    <name type="scientific">Brooklawnia propionicigenes</name>
    <dbReference type="NCBI Taxonomy" id="3041175"/>
    <lineage>
        <taxon>Bacteria</taxon>
        <taxon>Bacillati</taxon>
        <taxon>Actinomycetota</taxon>
        <taxon>Actinomycetes</taxon>
        <taxon>Propionibacteriales</taxon>
        <taxon>Propionibacteriaceae</taxon>
        <taxon>Brooklawnia</taxon>
    </lineage>
</organism>
<name>A0AAN0MGI5_9ACTN</name>
<reference evidence="2" key="1">
    <citation type="journal article" date="2024" name="Int. J. Syst. Evol. Microbiol.">
        <title>Brooklawnia propionicigenes sp. nov., a facultatively anaerobic, propionate-producing bacterium isolated from a methanogenic reactor treating waste from cattle farms.</title>
        <authorList>
            <person name="Akita Y."/>
            <person name="Ueki A."/>
            <person name="Tonouchi A."/>
            <person name="Sugawara Y."/>
            <person name="Honma S."/>
            <person name="Kaku N."/>
            <person name="Ueki K."/>
        </authorList>
    </citation>
    <scope>NUCLEOTIDE SEQUENCE</scope>
    <source>
        <strain evidence="2">SH051</strain>
    </source>
</reference>
<protein>
    <submittedName>
        <fullName evidence="2">DUF2284 domain-containing protein</fullName>
    </submittedName>
</protein>
<dbReference type="AlphaFoldDB" id="A0AAN0MGI5"/>
<accession>A0AAN0MGI5</accession>
<evidence type="ECO:0000313" key="3">
    <source>
        <dbReference type="Proteomes" id="UP001431656"/>
    </source>
</evidence>
<proteinExistence type="predicted"/>
<evidence type="ECO:0000256" key="1">
    <source>
        <dbReference type="SAM" id="MobiDB-lite"/>
    </source>
</evidence>
<feature type="compositionally biased region" description="Low complexity" evidence="1">
    <location>
        <begin position="185"/>
        <end position="199"/>
    </location>
</feature>
<dbReference type="KEGG" id="broo:brsh051_13630"/>
<dbReference type="InterPro" id="IPR019271">
    <property type="entry name" value="DUF2284_metal-binding"/>
</dbReference>
<feature type="region of interest" description="Disordered" evidence="1">
    <location>
        <begin position="185"/>
        <end position="212"/>
    </location>
</feature>
<dbReference type="EMBL" id="AP028056">
    <property type="protein sequence ID" value="BEH02082.1"/>
    <property type="molecule type" value="Genomic_DNA"/>
</dbReference>
<evidence type="ECO:0000313" key="2">
    <source>
        <dbReference type="EMBL" id="BEH02082.1"/>
    </source>
</evidence>
<dbReference type="Proteomes" id="UP001431656">
    <property type="component" value="Chromosome"/>
</dbReference>
<dbReference type="RefSeq" id="WP_286268389.1">
    <property type="nucleotide sequence ID" value="NZ_AP028056.1"/>
</dbReference>